<dbReference type="AlphaFoldDB" id="A0A2S8SA57"/>
<feature type="region of interest" description="Disordered" evidence="1">
    <location>
        <begin position="123"/>
        <end position="142"/>
    </location>
</feature>
<evidence type="ECO:0000259" key="2">
    <source>
        <dbReference type="Pfam" id="PF20066"/>
    </source>
</evidence>
<protein>
    <recommendedName>
        <fullName evidence="2">Glyoxalase-related protein domain-containing protein</fullName>
    </recommendedName>
</protein>
<dbReference type="EMBL" id="PVEP01000002">
    <property type="protein sequence ID" value="PQV57682.1"/>
    <property type="molecule type" value="Genomic_DNA"/>
</dbReference>
<reference evidence="3 4" key="1">
    <citation type="submission" date="2018-02" db="EMBL/GenBank/DDBJ databases">
        <title>Genomic Encyclopedia of Archaeal and Bacterial Type Strains, Phase II (KMG-II): from individual species to whole genera.</title>
        <authorList>
            <person name="Goeker M."/>
        </authorList>
    </citation>
    <scope>NUCLEOTIDE SEQUENCE [LARGE SCALE GENOMIC DNA]</scope>
    <source>
        <strain evidence="3 4">DSM 18921</strain>
    </source>
</reference>
<gene>
    <name evidence="3" type="ORF">LX70_01488</name>
</gene>
<dbReference type="InterPro" id="IPR045517">
    <property type="entry name" value="Glyoxalase_8"/>
</dbReference>
<evidence type="ECO:0000313" key="4">
    <source>
        <dbReference type="Proteomes" id="UP000238338"/>
    </source>
</evidence>
<organism evidence="3 4">
    <name type="scientific">Albidovulum denitrificans</name>
    <dbReference type="NCBI Taxonomy" id="404881"/>
    <lineage>
        <taxon>Bacteria</taxon>
        <taxon>Pseudomonadati</taxon>
        <taxon>Pseudomonadota</taxon>
        <taxon>Alphaproteobacteria</taxon>
        <taxon>Rhodobacterales</taxon>
        <taxon>Paracoccaceae</taxon>
        <taxon>Albidovulum</taxon>
    </lineage>
</organism>
<name>A0A2S8SA57_9RHOB</name>
<evidence type="ECO:0000313" key="3">
    <source>
        <dbReference type="EMBL" id="PQV57682.1"/>
    </source>
</evidence>
<dbReference type="Pfam" id="PF20066">
    <property type="entry name" value="Glyoxalase_8"/>
    <property type="match status" value="1"/>
</dbReference>
<sequence length="142" mass="15632">MTLQLPSIAEAKAQAASLRQDLARQGTEIGHARALELVAHQHGFRDWNAFHAAIGNRPPADWTPGGRVQGSYLSQPFRATVVAATMLGDGWFRLSLELDEAVDVVSFESFSNFRKRVHCVVGPSGRTRERTSDGQPHVVLDR</sequence>
<accession>A0A2S8SA57</accession>
<dbReference type="Proteomes" id="UP000238338">
    <property type="component" value="Unassembled WGS sequence"/>
</dbReference>
<dbReference type="RefSeq" id="WP_105513910.1">
    <property type="nucleotide sequence ID" value="NZ_PVEP01000002.1"/>
</dbReference>
<dbReference type="OrthoDB" id="7350221at2"/>
<comment type="caution">
    <text evidence="3">The sequence shown here is derived from an EMBL/GenBank/DDBJ whole genome shotgun (WGS) entry which is preliminary data.</text>
</comment>
<evidence type="ECO:0000256" key="1">
    <source>
        <dbReference type="SAM" id="MobiDB-lite"/>
    </source>
</evidence>
<feature type="domain" description="Glyoxalase-related protein" evidence="2">
    <location>
        <begin position="1"/>
        <end position="141"/>
    </location>
</feature>
<keyword evidence="4" id="KW-1185">Reference proteome</keyword>
<proteinExistence type="predicted"/>